<sequence length="142" mass="15799">MSEENGEWSSESRDVLIAVRTFDPLPCDVFAGVLMGLQYRYRSFLGTELLDKWTVGPLGVVGLAYPADTPSGHLPAPSFRVSGTCIAKQAGVLRGKLECFESEIRSLELQYFARNDPPILPTIRYKLGEYAKVAQRETHYLG</sequence>
<organism evidence="1 2">
    <name type="scientific">Pleurodeles waltl</name>
    <name type="common">Iberian ribbed newt</name>
    <dbReference type="NCBI Taxonomy" id="8319"/>
    <lineage>
        <taxon>Eukaryota</taxon>
        <taxon>Metazoa</taxon>
        <taxon>Chordata</taxon>
        <taxon>Craniata</taxon>
        <taxon>Vertebrata</taxon>
        <taxon>Euteleostomi</taxon>
        <taxon>Amphibia</taxon>
        <taxon>Batrachia</taxon>
        <taxon>Caudata</taxon>
        <taxon>Salamandroidea</taxon>
        <taxon>Salamandridae</taxon>
        <taxon>Pleurodelinae</taxon>
        <taxon>Pleurodeles</taxon>
    </lineage>
</organism>
<name>A0AAV7P424_PLEWA</name>
<gene>
    <name evidence="1" type="ORF">NDU88_001473</name>
</gene>
<dbReference type="Proteomes" id="UP001066276">
    <property type="component" value="Chromosome 7"/>
</dbReference>
<accession>A0AAV7P424</accession>
<keyword evidence="2" id="KW-1185">Reference proteome</keyword>
<evidence type="ECO:0000313" key="2">
    <source>
        <dbReference type="Proteomes" id="UP001066276"/>
    </source>
</evidence>
<reference evidence="1" key="1">
    <citation type="journal article" date="2022" name="bioRxiv">
        <title>Sequencing and chromosome-scale assembly of the giantPleurodeles waltlgenome.</title>
        <authorList>
            <person name="Brown T."/>
            <person name="Elewa A."/>
            <person name="Iarovenko S."/>
            <person name="Subramanian E."/>
            <person name="Araus A.J."/>
            <person name="Petzold A."/>
            <person name="Susuki M."/>
            <person name="Suzuki K.-i.T."/>
            <person name="Hayashi T."/>
            <person name="Toyoda A."/>
            <person name="Oliveira C."/>
            <person name="Osipova E."/>
            <person name="Leigh N.D."/>
            <person name="Simon A."/>
            <person name="Yun M.H."/>
        </authorList>
    </citation>
    <scope>NUCLEOTIDE SEQUENCE</scope>
    <source>
        <strain evidence="1">20211129_DDA</strain>
        <tissue evidence="1">Liver</tissue>
    </source>
</reference>
<protein>
    <submittedName>
        <fullName evidence="1">Uncharacterized protein</fullName>
    </submittedName>
</protein>
<dbReference type="EMBL" id="JANPWB010000011">
    <property type="protein sequence ID" value="KAJ1123000.1"/>
    <property type="molecule type" value="Genomic_DNA"/>
</dbReference>
<evidence type="ECO:0000313" key="1">
    <source>
        <dbReference type="EMBL" id="KAJ1123000.1"/>
    </source>
</evidence>
<comment type="caution">
    <text evidence="1">The sequence shown here is derived from an EMBL/GenBank/DDBJ whole genome shotgun (WGS) entry which is preliminary data.</text>
</comment>
<dbReference type="AlphaFoldDB" id="A0AAV7P424"/>
<proteinExistence type="predicted"/>